<dbReference type="InterPro" id="IPR027417">
    <property type="entry name" value="P-loop_NTPase"/>
</dbReference>
<comment type="caution">
    <text evidence="3">The sequence shown here is derived from an EMBL/GenBank/DDBJ whole genome shotgun (WGS) entry which is preliminary data.</text>
</comment>
<reference evidence="3" key="2">
    <citation type="journal article" date="2020" name="Microorganisms">
        <title>Osmotic Adaptation and Compatible Solute Biosynthesis of Phototrophic Bacteria as Revealed from Genome Analyses.</title>
        <authorList>
            <person name="Imhoff J.F."/>
            <person name="Rahn T."/>
            <person name="Kunzel S."/>
            <person name="Keller A."/>
            <person name="Neulinger S.C."/>
        </authorList>
    </citation>
    <scope>NUCLEOTIDE SEQUENCE</scope>
    <source>
        <strain evidence="3">LMG 28126</strain>
    </source>
</reference>
<name>A0A934WJ90_9RHOB</name>
<dbReference type="InterPro" id="IPR041628">
    <property type="entry name" value="ChlI/MoxR_AAA_lid"/>
</dbReference>
<dbReference type="PANTHER" id="PTHR43473">
    <property type="entry name" value="MAGNESIUM-CHELATASE SUBUNIT CHLD, CHLOROPLASTIC"/>
    <property type="match status" value="1"/>
</dbReference>
<accession>A0A934WJ90</accession>
<dbReference type="AlphaFoldDB" id="A0A934WJ90"/>
<evidence type="ECO:0000259" key="2">
    <source>
        <dbReference type="Pfam" id="PF17863"/>
    </source>
</evidence>
<organism evidence="3 4">
    <name type="scientific">Rhodobaculum claviforme</name>
    <dbReference type="NCBI Taxonomy" id="1549854"/>
    <lineage>
        <taxon>Bacteria</taxon>
        <taxon>Pseudomonadati</taxon>
        <taxon>Pseudomonadota</taxon>
        <taxon>Alphaproteobacteria</taxon>
        <taxon>Rhodobacterales</taxon>
        <taxon>Paracoccaceae</taxon>
        <taxon>Rhodobaculum</taxon>
    </lineage>
</organism>
<evidence type="ECO:0000313" key="3">
    <source>
        <dbReference type="EMBL" id="MBK5927781.1"/>
    </source>
</evidence>
<feature type="domain" description="ChlI/MoxR AAA lid" evidence="2">
    <location>
        <begin position="187"/>
        <end position="254"/>
    </location>
</feature>
<evidence type="ECO:0000256" key="1">
    <source>
        <dbReference type="SAM" id="MobiDB-lite"/>
    </source>
</evidence>
<feature type="compositionally biased region" description="Acidic residues" evidence="1">
    <location>
        <begin position="244"/>
        <end position="261"/>
    </location>
</feature>
<keyword evidence="4" id="KW-1185">Reference proteome</keyword>
<gene>
    <name evidence="3" type="ORF">CCR87_10645</name>
</gene>
<feature type="region of interest" description="Disordered" evidence="1">
    <location>
        <begin position="238"/>
        <end position="261"/>
    </location>
</feature>
<reference evidence="3" key="1">
    <citation type="submission" date="2017-05" db="EMBL/GenBank/DDBJ databases">
        <authorList>
            <person name="Imhoff J.F."/>
            <person name="Rahn T."/>
            <person name="Kuenzel S."/>
            <person name="Neulinger S.C."/>
        </authorList>
    </citation>
    <scope>NUCLEOTIDE SEQUENCE</scope>
    <source>
        <strain evidence="3">LMG 28126</strain>
    </source>
</reference>
<protein>
    <recommendedName>
        <fullName evidence="2">ChlI/MoxR AAA lid domain-containing protein</fullName>
    </recommendedName>
</protein>
<sequence length="261" mass="27524">MIPADGPPALQWARLGGALALLAIDPGGLGGLWLRARSGPVREAAVAALPVLPLPMRRLHCGIGDEQLFGGVDLAATLGTGRLVSRAGLLAEPATLVLPMAERCPPGLAARLAGALDSQHQTLIALDEGAGADESLPTALTDRLAFHLDLGDLRWRECPDLVFDARDLEDARARLPHVRLPDHAAEDLVSVALRLGIDSLRAPMLAARAARAEAALAGREIASVEDLTRAVELVLVPRATQMPAEEEQVEDDTPPPDEEPD</sequence>
<proteinExistence type="predicted"/>
<feature type="non-terminal residue" evidence="3">
    <location>
        <position position="261"/>
    </location>
</feature>
<dbReference type="Pfam" id="PF17863">
    <property type="entry name" value="AAA_lid_2"/>
    <property type="match status" value="1"/>
</dbReference>
<dbReference type="SUPFAM" id="SSF52540">
    <property type="entry name" value="P-loop containing nucleoside triphosphate hydrolases"/>
    <property type="match status" value="1"/>
</dbReference>
<evidence type="ECO:0000313" key="4">
    <source>
        <dbReference type="Proteomes" id="UP000706333"/>
    </source>
</evidence>
<dbReference type="EMBL" id="NHSD01000273">
    <property type="protein sequence ID" value="MBK5927781.1"/>
    <property type="molecule type" value="Genomic_DNA"/>
</dbReference>
<dbReference type="Gene3D" id="1.10.8.80">
    <property type="entry name" value="Magnesium chelatase subunit I, C-Terminal domain"/>
    <property type="match status" value="1"/>
</dbReference>
<dbReference type="PANTHER" id="PTHR43473:SF2">
    <property type="entry name" value="MAGNESIUM-CHELATASE SUBUNIT CHLD, CHLOROPLASTIC"/>
    <property type="match status" value="1"/>
</dbReference>
<dbReference type="Proteomes" id="UP000706333">
    <property type="component" value="Unassembled WGS sequence"/>
</dbReference>